<gene>
    <name evidence="1" type="ORF">RMSM_03927</name>
</gene>
<dbReference type="EMBL" id="ANOG01000562">
    <property type="protein sequence ID" value="EMI19155.1"/>
    <property type="molecule type" value="Genomic_DNA"/>
</dbReference>
<dbReference type="Proteomes" id="UP000011991">
    <property type="component" value="Unassembled WGS sequence"/>
</dbReference>
<organism evidence="1 2">
    <name type="scientific">Rhodopirellula maiorica SM1</name>
    <dbReference type="NCBI Taxonomy" id="1265738"/>
    <lineage>
        <taxon>Bacteria</taxon>
        <taxon>Pseudomonadati</taxon>
        <taxon>Planctomycetota</taxon>
        <taxon>Planctomycetia</taxon>
        <taxon>Pirellulales</taxon>
        <taxon>Pirellulaceae</taxon>
        <taxon>Novipirellula</taxon>
    </lineage>
</organism>
<accession>M5RIM6</accession>
<reference evidence="1 2" key="1">
    <citation type="journal article" date="2013" name="Mar. Genomics">
        <title>Expression of sulfatases in Rhodopirellula baltica and the diversity of sulfatases in the genus Rhodopirellula.</title>
        <authorList>
            <person name="Wegner C.E."/>
            <person name="Richter-Heitmann T."/>
            <person name="Klindworth A."/>
            <person name="Klockow C."/>
            <person name="Richter M."/>
            <person name="Achstetter T."/>
            <person name="Glockner F.O."/>
            <person name="Harder J."/>
        </authorList>
    </citation>
    <scope>NUCLEOTIDE SEQUENCE [LARGE SCALE GENOMIC DNA]</scope>
    <source>
        <strain evidence="1 2">SM1</strain>
    </source>
</reference>
<sequence length="55" mass="6317">MVRKQPEAPLSDAMIAAEMAFNIRWSKSASIVHVAEPVEFLLAQMQCARLCRWRK</sequence>
<evidence type="ECO:0000313" key="1">
    <source>
        <dbReference type="EMBL" id="EMI19155.1"/>
    </source>
</evidence>
<dbReference type="AlphaFoldDB" id="M5RIM6"/>
<dbReference type="PATRIC" id="fig|1265738.3.peg.3930"/>
<comment type="caution">
    <text evidence="1">The sequence shown here is derived from an EMBL/GenBank/DDBJ whole genome shotgun (WGS) entry which is preliminary data.</text>
</comment>
<evidence type="ECO:0000313" key="2">
    <source>
        <dbReference type="Proteomes" id="UP000011991"/>
    </source>
</evidence>
<keyword evidence="2" id="KW-1185">Reference proteome</keyword>
<protein>
    <submittedName>
        <fullName evidence="1">Uncharacterized protein</fullName>
    </submittedName>
</protein>
<proteinExistence type="predicted"/>
<name>M5RIM6_9BACT</name>